<evidence type="ECO:0000313" key="1">
    <source>
        <dbReference type="EMBL" id="NEC37562.1"/>
    </source>
</evidence>
<reference evidence="1 2" key="1">
    <citation type="submission" date="2020-01" db="EMBL/GenBank/DDBJ databases">
        <title>Insect and environment-associated Actinomycetes.</title>
        <authorList>
            <person name="Currrie C."/>
            <person name="Chevrette M."/>
            <person name="Carlson C."/>
            <person name="Stubbendieck R."/>
            <person name="Wendt-Pienkowski E."/>
        </authorList>
    </citation>
    <scope>NUCLEOTIDE SEQUENCE [LARGE SCALE GENOMIC DNA]</scope>
    <source>
        <strain evidence="1 2">SID7739</strain>
    </source>
</reference>
<name>A0A6G3TLS2_9ACTN</name>
<gene>
    <name evidence="1" type="ORF">G3I66_30960</name>
</gene>
<organism evidence="1 2">
    <name type="scientific">Streptomyces rubrogriseus</name>
    <dbReference type="NCBI Taxonomy" id="194673"/>
    <lineage>
        <taxon>Bacteria</taxon>
        <taxon>Bacillati</taxon>
        <taxon>Actinomycetota</taxon>
        <taxon>Actinomycetes</taxon>
        <taxon>Kitasatosporales</taxon>
        <taxon>Streptomycetaceae</taxon>
        <taxon>Streptomyces</taxon>
        <taxon>Streptomyces violaceoruber group</taxon>
    </lineage>
</organism>
<dbReference type="EMBL" id="JAAGMQ010000914">
    <property type="protein sequence ID" value="NEC37562.1"/>
    <property type="molecule type" value="Genomic_DNA"/>
</dbReference>
<proteinExistence type="predicted"/>
<dbReference type="RefSeq" id="WP_164278472.1">
    <property type="nucleotide sequence ID" value="NZ_JAAGMQ010000914.1"/>
</dbReference>
<sequence length="74" mass="8488">MTYVRCPNCGDTMHEFRDLEGDEEKAAARLALGELLAPGEVFVAKAYHRCTYNGCRRIQRKDRWRVGATLPEED</sequence>
<evidence type="ECO:0000313" key="2">
    <source>
        <dbReference type="Proteomes" id="UP000475666"/>
    </source>
</evidence>
<accession>A0A6G3TLS2</accession>
<comment type="caution">
    <text evidence="1">The sequence shown here is derived from an EMBL/GenBank/DDBJ whole genome shotgun (WGS) entry which is preliminary data.</text>
</comment>
<dbReference type="Proteomes" id="UP000475666">
    <property type="component" value="Unassembled WGS sequence"/>
</dbReference>
<protein>
    <submittedName>
        <fullName evidence="1">Uncharacterized protein</fullName>
    </submittedName>
</protein>
<dbReference type="AlphaFoldDB" id="A0A6G3TLS2"/>